<feature type="compositionally biased region" description="Low complexity" evidence="1">
    <location>
        <begin position="547"/>
        <end position="569"/>
    </location>
</feature>
<feature type="compositionally biased region" description="Polar residues" evidence="1">
    <location>
        <begin position="388"/>
        <end position="408"/>
    </location>
</feature>
<feature type="compositionally biased region" description="Polar residues" evidence="1">
    <location>
        <begin position="308"/>
        <end position="321"/>
    </location>
</feature>
<dbReference type="Proteomes" id="UP000708208">
    <property type="component" value="Unassembled WGS sequence"/>
</dbReference>
<comment type="caution">
    <text evidence="2">The sequence shown here is derived from an EMBL/GenBank/DDBJ whole genome shotgun (WGS) entry which is preliminary data.</text>
</comment>
<evidence type="ECO:0000256" key="1">
    <source>
        <dbReference type="SAM" id="MobiDB-lite"/>
    </source>
</evidence>
<proteinExistence type="predicted"/>
<dbReference type="EMBL" id="CAJVCH010332515">
    <property type="protein sequence ID" value="CAG7787150.1"/>
    <property type="molecule type" value="Genomic_DNA"/>
</dbReference>
<name>A0A8J2PH95_9HEXA</name>
<gene>
    <name evidence="2" type="ORF">AFUS01_LOCUS25668</name>
</gene>
<evidence type="ECO:0000313" key="2">
    <source>
        <dbReference type="EMBL" id="CAG7787150.1"/>
    </source>
</evidence>
<reference evidence="2" key="1">
    <citation type="submission" date="2021-06" db="EMBL/GenBank/DDBJ databases">
        <authorList>
            <person name="Hodson N. C."/>
            <person name="Mongue J. A."/>
            <person name="Jaron S. K."/>
        </authorList>
    </citation>
    <scope>NUCLEOTIDE SEQUENCE</scope>
</reference>
<sequence length="579" mass="64509">MKQSTSSGIYYVFGKNSSAYLVNTGGLSQFPFCLIGIQKLCGFKTFSQRRVQECSVPDFLSHPEIIFERVAAESIQWIFLFWYYGPKILVKYLRTHALGSVREPLESGSALNISPFGVLGHSQTSYFSGYNSSHSRLEFNFIEQREASPVYTRSISKSRILRRNSSDRELVEMPLESKDTEHRSLHEDATFKNTLSEHQLESLESADKVMAIISAEQTSCEVSGFRHGDLIEGNWECSEPKESTSSTFIPAVTNQNLATVELPPPTVSMNTNVEMLEESDFEEPSQIEEAMEVLQIGKPAIIHRNSEDSSNPKQPSQSSALGETVERAEPASNEELLEGEESRIIDYEEIGNNMETTEDANSVNEDRLPLDFTIAKYDEQQPLIASESITGPNNEVSSNQASAVSDQTEIQHDSRPLLVPPVPMDSELSDNSPLVSSQPDQENIYTLQRTLRSLGRKRRRLTRSKELTVLEEALLRLQGGSSKEISQFGTSPTNPDNPFYPFASEEAVSSLMQTSGLSLTPPSSSFWSGRRKKKIKWDNGRIVFQNSPASSVSNSSKSTGLTSDDGSSTHMSVKRKLDY</sequence>
<keyword evidence="3" id="KW-1185">Reference proteome</keyword>
<dbReference type="AlphaFoldDB" id="A0A8J2PH95"/>
<accession>A0A8J2PH95</accession>
<protein>
    <submittedName>
        <fullName evidence="2">Uncharacterized protein</fullName>
    </submittedName>
</protein>
<feature type="region of interest" description="Disordered" evidence="1">
    <location>
        <begin position="304"/>
        <end position="342"/>
    </location>
</feature>
<feature type="region of interest" description="Disordered" evidence="1">
    <location>
        <begin position="546"/>
        <end position="579"/>
    </location>
</feature>
<organism evidence="2 3">
    <name type="scientific">Allacma fusca</name>
    <dbReference type="NCBI Taxonomy" id="39272"/>
    <lineage>
        <taxon>Eukaryota</taxon>
        <taxon>Metazoa</taxon>
        <taxon>Ecdysozoa</taxon>
        <taxon>Arthropoda</taxon>
        <taxon>Hexapoda</taxon>
        <taxon>Collembola</taxon>
        <taxon>Symphypleona</taxon>
        <taxon>Sminthuridae</taxon>
        <taxon>Allacma</taxon>
    </lineage>
</organism>
<feature type="region of interest" description="Disordered" evidence="1">
    <location>
        <begin position="388"/>
        <end position="417"/>
    </location>
</feature>
<evidence type="ECO:0000313" key="3">
    <source>
        <dbReference type="Proteomes" id="UP000708208"/>
    </source>
</evidence>